<keyword evidence="2" id="KW-0479">Metal-binding</keyword>
<keyword evidence="5 6" id="KW-0482">Metalloprotease</keyword>
<dbReference type="RefSeq" id="WP_378054640.1">
    <property type="nucleotide sequence ID" value="NZ_JBHSIS010000002.1"/>
</dbReference>
<name>A0ABV9RTN9_9PSEU</name>
<dbReference type="InterPro" id="IPR052173">
    <property type="entry name" value="Beta-lactam_resp_regulator"/>
</dbReference>
<evidence type="ECO:0000256" key="3">
    <source>
        <dbReference type="ARBA" id="ARBA00022801"/>
    </source>
</evidence>
<dbReference type="Gene3D" id="3.30.2010.10">
    <property type="entry name" value="Metalloproteases ('zincins'), catalytic domain"/>
    <property type="match status" value="1"/>
</dbReference>
<feature type="transmembrane region" description="Helical" evidence="7">
    <location>
        <begin position="35"/>
        <end position="59"/>
    </location>
</feature>
<protein>
    <submittedName>
        <fullName evidence="9">M56 family metallopeptidase</fullName>
    </submittedName>
</protein>
<feature type="transmembrane region" description="Helical" evidence="7">
    <location>
        <begin position="90"/>
        <end position="111"/>
    </location>
</feature>
<evidence type="ECO:0000259" key="8">
    <source>
        <dbReference type="Pfam" id="PF01435"/>
    </source>
</evidence>
<dbReference type="Pfam" id="PF01435">
    <property type="entry name" value="Peptidase_M48"/>
    <property type="match status" value="1"/>
</dbReference>
<evidence type="ECO:0000256" key="5">
    <source>
        <dbReference type="ARBA" id="ARBA00023049"/>
    </source>
</evidence>
<dbReference type="Proteomes" id="UP001595859">
    <property type="component" value="Unassembled WGS sequence"/>
</dbReference>
<keyword evidence="7" id="KW-0812">Transmembrane</keyword>
<evidence type="ECO:0000256" key="1">
    <source>
        <dbReference type="ARBA" id="ARBA00022670"/>
    </source>
</evidence>
<feature type="domain" description="Peptidase M48" evidence="8">
    <location>
        <begin position="145"/>
        <end position="202"/>
    </location>
</feature>
<keyword evidence="10" id="KW-1185">Reference proteome</keyword>
<evidence type="ECO:0000256" key="2">
    <source>
        <dbReference type="ARBA" id="ARBA00022723"/>
    </source>
</evidence>
<keyword evidence="7" id="KW-1133">Transmembrane helix</keyword>
<dbReference type="EMBL" id="JBHSIS010000002">
    <property type="protein sequence ID" value="MFC4852698.1"/>
    <property type="molecule type" value="Genomic_DNA"/>
</dbReference>
<keyword evidence="7" id="KW-0472">Membrane</keyword>
<evidence type="ECO:0000313" key="9">
    <source>
        <dbReference type="EMBL" id="MFC4852698.1"/>
    </source>
</evidence>
<sequence length="317" mass="33487">MTPALALLAGAVVAAWLVPRLLHRMDRRRRDPVPLITTWFVSMAGVLLAAVAAALVLLLPDHGPSGRLLAALHHCWSAVQHGSPPRVEEAAGIVGMTLLAAFACRLLVVSVRGLRWRTRRWQENLAVLRTVARPTSGSADVLWLAHERPLAFSMSGRPGVVVATDGLARHLAPDAVAAVVAHERAHLSGRHHLLVATADALHNALPFVPLFRRAPQAIRELVELAADVAAVRACGPAAVHSALLKVTRHDMPGTALAMAQDAVELRLARLRHGTAPPGGLRRAVSCGLAGMAATTLPFLTAFGILIGIAVLTCPLTG</sequence>
<organism evidence="9 10">
    <name type="scientific">Actinophytocola glycyrrhizae</name>
    <dbReference type="NCBI Taxonomy" id="2044873"/>
    <lineage>
        <taxon>Bacteria</taxon>
        <taxon>Bacillati</taxon>
        <taxon>Actinomycetota</taxon>
        <taxon>Actinomycetes</taxon>
        <taxon>Pseudonocardiales</taxon>
        <taxon>Pseudonocardiaceae</taxon>
    </lineage>
</organism>
<dbReference type="CDD" id="cd07326">
    <property type="entry name" value="M56_BlaR1_MecR1_like"/>
    <property type="match status" value="1"/>
</dbReference>
<comment type="similarity">
    <text evidence="6">Belongs to the peptidase M48 family.</text>
</comment>
<feature type="transmembrane region" description="Helical" evidence="7">
    <location>
        <begin position="6"/>
        <end position="23"/>
    </location>
</feature>
<evidence type="ECO:0000256" key="7">
    <source>
        <dbReference type="SAM" id="Phobius"/>
    </source>
</evidence>
<keyword evidence="1 6" id="KW-0645">Protease</keyword>
<dbReference type="InterPro" id="IPR001915">
    <property type="entry name" value="Peptidase_M48"/>
</dbReference>
<keyword evidence="3 6" id="KW-0378">Hydrolase</keyword>
<evidence type="ECO:0000313" key="10">
    <source>
        <dbReference type="Proteomes" id="UP001595859"/>
    </source>
</evidence>
<accession>A0ABV9RTN9</accession>
<gene>
    <name evidence="9" type="ORF">ACFPCV_04215</name>
</gene>
<comment type="caution">
    <text evidence="9">The sequence shown here is derived from an EMBL/GenBank/DDBJ whole genome shotgun (WGS) entry which is preliminary data.</text>
</comment>
<comment type="cofactor">
    <cofactor evidence="6">
        <name>Zn(2+)</name>
        <dbReference type="ChEBI" id="CHEBI:29105"/>
    </cofactor>
    <text evidence="6">Binds 1 zinc ion per subunit.</text>
</comment>
<dbReference type="PANTHER" id="PTHR34978">
    <property type="entry name" value="POSSIBLE SENSOR-TRANSDUCER PROTEIN BLAR"/>
    <property type="match status" value="1"/>
</dbReference>
<dbReference type="PANTHER" id="PTHR34978:SF3">
    <property type="entry name" value="SLR0241 PROTEIN"/>
    <property type="match status" value="1"/>
</dbReference>
<keyword evidence="4 6" id="KW-0862">Zinc</keyword>
<proteinExistence type="inferred from homology"/>
<evidence type="ECO:0000256" key="6">
    <source>
        <dbReference type="RuleBase" id="RU003983"/>
    </source>
</evidence>
<evidence type="ECO:0000256" key="4">
    <source>
        <dbReference type="ARBA" id="ARBA00022833"/>
    </source>
</evidence>
<feature type="transmembrane region" description="Helical" evidence="7">
    <location>
        <begin position="288"/>
        <end position="311"/>
    </location>
</feature>
<reference evidence="10" key="1">
    <citation type="journal article" date="2019" name="Int. J. Syst. Evol. Microbiol.">
        <title>The Global Catalogue of Microorganisms (GCM) 10K type strain sequencing project: providing services to taxonomists for standard genome sequencing and annotation.</title>
        <authorList>
            <consortium name="The Broad Institute Genomics Platform"/>
            <consortium name="The Broad Institute Genome Sequencing Center for Infectious Disease"/>
            <person name="Wu L."/>
            <person name="Ma J."/>
        </authorList>
    </citation>
    <scope>NUCLEOTIDE SEQUENCE [LARGE SCALE GENOMIC DNA]</scope>
    <source>
        <strain evidence="10">ZS-22-S1</strain>
    </source>
</reference>